<evidence type="ECO:0000313" key="2">
    <source>
        <dbReference type="EMBL" id="MBM0106469.1"/>
    </source>
</evidence>
<evidence type="ECO:0000256" key="1">
    <source>
        <dbReference type="SAM" id="MobiDB-lite"/>
    </source>
</evidence>
<feature type="region of interest" description="Disordered" evidence="1">
    <location>
        <begin position="40"/>
        <end position="61"/>
    </location>
</feature>
<reference evidence="2 3" key="1">
    <citation type="journal article" date="2021" name="Int. J. Syst. Evol. Microbiol.">
        <title>Steroidobacter gossypii sp. nov., isolated from soil of cotton cropping field.</title>
        <authorList>
            <person name="Huang R."/>
            <person name="Yang S."/>
            <person name="Zhen C."/>
            <person name="Liu W."/>
        </authorList>
    </citation>
    <scope>NUCLEOTIDE SEQUENCE [LARGE SCALE GENOMIC DNA]</scope>
    <source>
        <strain evidence="2 3">S1-65</strain>
    </source>
</reference>
<organism evidence="2 3">
    <name type="scientific">Steroidobacter gossypii</name>
    <dbReference type="NCBI Taxonomy" id="2805490"/>
    <lineage>
        <taxon>Bacteria</taxon>
        <taxon>Pseudomonadati</taxon>
        <taxon>Pseudomonadota</taxon>
        <taxon>Gammaproteobacteria</taxon>
        <taxon>Steroidobacterales</taxon>
        <taxon>Steroidobacteraceae</taxon>
        <taxon>Steroidobacter</taxon>
    </lineage>
</organism>
<sequence length="61" mass="6547">MASLSPERRAKIAARTAALIAQEKSSSELRRARALTQTKQALPKRLASARSVFPSSKAAPI</sequence>
<protein>
    <submittedName>
        <fullName evidence="2">Uncharacterized protein</fullName>
    </submittedName>
</protein>
<proteinExistence type="predicted"/>
<evidence type="ECO:0000313" key="3">
    <source>
        <dbReference type="Proteomes" id="UP000661077"/>
    </source>
</evidence>
<dbReference type="EMBL" id="JAEVLS010000003">
    <property type="protein sequence ID" value="MBM0106469.1"/>
    <property type="molecule type" value="Genomic_DNA"/>
</dbReference>
<gene>
    <name evidence="2" type="ORF">JM946_17205</name>
</gene>
<accession>A0ABS1WZT0</accession>
<keyword evidence="3" id="KW-1185">Reference proteome</keyword>
<name>A0ABS1WZT0_9GAMM</name>
<comment type="caution">
    <text evidence="2">The sequence shown here is derived from an EMBL/GenBank/DDBJ whole genome shotgun (WGS) entry which is preliminary data.</text>
</comment>
<dbReference type="Proteomes" id="UP000661077">
    <property type="component" value="Unassembled WGS sequence"/>
</dbReference>